<reference evidence="2 3" key="1">
    <citation type="submission" date="2019-09" db="EMBL/GenBank/DDBJ databases">
        <title>Genome sequence of Roseospira marina, one of the more divergent members of the non-sulfur purple photosynthetic bacterial family, the Rhodospirillaceae.</title>
        <authorList>
            <person name="Meyer T."/>
            <person name="Kyndt J."/>
        </authorList>
    </citation>
    <scope>NUCLEOTIDE SEQUENCE [LARGE SCALE GENOMIC DNA]</scope>
    <source>
        <strain evidence="2 3">DSM 15113</strain>
    </source>
</reference>
<evidence type="ECO:0000313" key="2">
    <source>
        <dbReference type="EMBL" id="KAA5607143.1"/>
    </source>
</evidence>
<accession>A0A5M6IFV9</accession>
<proteinExistence type="predicted"/>
<gene>
    <name evidence="2" type="ORF">F1188_04375</name>
</gene>
<dbReference type="Proteomes" id="UP000324065">
    <property type="component" value="Unassembled WGS sequence"/>
</dbReference>
<organism evidence="2 3">
    <name type="scientific">Roseospira marina</name>
    <dbReference type="NCBI Taxonomy" id="140057"/>
    <lineage>
        <taxon>Bacteria</taxon>
        <taxon>Pseudomonadati</taxon>
        <taxon>Pseudomonadota</taxon>
        <taxon>Alphaproteobacteria</taxon>
        <taxon>Rhodospirillales</taxon>
        <taxon>Rhodospirillaceae</taxon>
        <taxon>Roseospira</taxon>
    </lineage>
</organism>
<feature type="compositionally biased region" description="Basic and acidic residues" evidence="1">
    <location>
        <begin position="76"/>
        <end position="89"/>
    </location>
</feature>
<protein>
    <submittedName>
        <fullName evidence="2">Uncharacterized protein</fullName>
    </submittedName>
</protein>
<comment type="caution">
    <text evidence="2">The sequence shown here is derived from an EMBL/GenBank/DDBJ whole genome shotgun (WGS) entry which is preliminary data.</text>
</comment>
<evidence type="ECO:0000256" key="1">
    <source>
        <dbReference type="SAM" id="MobiDB-lite"/>
    </source>
</evidence>
<keyword evidence="3" id="KW-1185">Reference proteome</keyword>
<dbReference type="EMBL" id="VWPJ01000002">
    <property type="protein sequence ID" value="KAA5607143.1"/>
    <property type="molecule type" value="Genomic_DNA"/>
</dbReference>
<dbReference type="RefSeq" id="WP_150061154.1">
    <property type="nucleotide sequence ID" value="NZ_JACHII010000003.1"/>
</dbReference>
<name>A0A5M6IFV9_9PROT</name>
<feature type="region of interest" description="Disordered" evidence="1">
    <location>
        <begin position="73"/>
        <end position="102"/>
    </location>
</feature>
<evidence type="ECO:0000313" key="3">
    <source>
        <dbReference type="Proteomes" id="UP000324065"/>
    </source>
</evidence>
<dbReference type="AlphaFoldDB" id="A0A5M6IFV9"/>
<sequence>MHPENEEAVRLWLLAQREWDVSPMTGMLMRWDMVAAESVWRMAGYPVGNGRLARHVAGARAIADAYIAEANRLTRQRQERDRDRRRDPPVLRSTARGRGHGR</sequence>